<dbReference type="Proteomes" id="UP000008909">
    <property type="component" value="Unassembled WGS sequence"/>
</dbReference>
<dbReference type="GO" id="GO:0022848">
    <property type="term" value="F:acetylcholine-gated monoatomic cation-selective channel activity"/>
    <property type="evidence" value="ECO:0007669"/>
    <property type="project" value="InterPro"/>
</dbReference>
<keyword evidence="10 19" id="KW-0675">Receptor</keyword>
<dbReference type="InterPro" id="IPR038050">
    <property type="entry name" value="Neuro_actylchol_rec"/>
</dbReference>
<dbReference type="InterPro" id="IPR006202">
    <property type="entry name" value="Neur_chan_lig-bd"/>
</dbReference>
<dbReference type="CDD" id="cd19033">
    <property type="entry name" value="LGIC_ECD_nAChR_proto-like"/>
    <property type="match status" value="1"/>
</dbReference>
<keyword evidence="11" id="KW-0325">Glycoprotein</keyword>
<comment type="caution">
    <text evidence="15">Lacks conserved residue(s) required for the propagation of feature annotation.</text>
</comment>
<dbReference type="SUPFAM" id="SSF90112">
    <property type="entry name" value="Neurotransmitter-gated ion-channel transmembrane pore"/>
    <property type="match status" value="1"/>
</dbReference>
<comment type="similarity">
    <text evidence="1">Belongs to the ligand-gated ion channel (TC 1.A.9) family. Acetylcholine receptor (TC 1.A.9.1) subfamily.</text>
</comment>
<dbReference type="Gene3D" id="1.20.58.390">
    <property type="entry name" value="Neurotransmitter-gated ion-channel transmembrane domain"/>
    <property type="match status" value="1"/>
</dbReference>
<evidence type="ECO:0000256" key="7">
    <source>
        <dbReference type="ARBA" id="ARBA00023065"/>
    </source>
</evidence>
<keyword evidence="8 15" id="KW-0472">Membrane</keyword>
<keyword evidence="13 15" id="KW-0407">Ion channel</keyword>
<dbReference type="Pfam" id="PF02931">
    <property type="entry name" value="Neur_chan_LBD"/>
    <property type="match status" value="1"/>
</dbReference>
<dbReference type="GO" id="GO:0004888">
    <property type="term" value="F:transmembrane signaling receptor activity"/>
    <property type="evidence" value="ECO:0007669"/>
    <property type="project" value="InterPro"/>
</dbReference>
<keyword evidence="4 15" id="KW-0812">Transmembrane</keyword>
<dbReference type="AlphaFoldDB" id="G7YK06"/>
<dbReference type="FunFam" id="2.70.170.10:FF:000016">
    <property type="entry name" value="Nicotinic acetylcholine receptor subunit"/>
    <property type="match status" value="1"/>
</dbReference>
<dbReference type="CDD" id="cd19051">
    <property type="entry name" value="LGIC_TM_cation"/>
    <property type="match status" value="1"/>
</dbReference>
<dbReference type="EMBL" id="DF143462">
    <property type="protein sequence ID" value="GAA53288.1"/>
    <property type="molecule type" value="Genomic_DNA"/>
</dbReference>
<sequence>VLTLSDEKRLIKRLLKNYEDAGITGRPVINTEEVVKINMSLSLIQILDLDEKNQVLTISVWLLFNWNDHILTWDPNNYSQVVEVRVPAKQIWTPDIVLYNYADERLKEMRDAMVVVQYDGSIKWMPPAIFKSNCKIDIKSFPFDEQTCHMKFGSWTYDGNRLDVSFISDEKHVLLNDYTESNEWEIIARPAMRNVKYYPCCVEPYPDLTYFLFLRRNAAFFSYILVLPCVLLSSLTLVIFWLPPESPAKMVLGMNIFVAFFLLLLLLADSTPQASTSVPYIGYYYCLNMILITLSSFLSVIVINLYFRGDRRNRVPRWIIKICYILTRTKSDGADKNNNKTNKDVAKDNTNEVNYKADGSKTAMTTEQLAPFHLAPGKSILSPSGNRLETNGNNETIVMQRRTKRPKTRFAPTKTITSNFETILTQDTSLTIPNAHQLNQEEEACVHQRQRRVRLDPNDNETKGRSRSWTPAKSSFEINSDTLEPLFRAQEFKQPNNLTECNDVCQLCRPCVATMDFNSPYPTEPRSPSQNMMSGSRHQRHPQTCQVCQEHLNALRSQRPGSGNPSPPNTCLSQTLFCNHPEMGRTNQPSSNPTGGNECTLVNNFQASHNFQRGLRGEGNVEGKVSSTTVCHPLCGQVQYAYQDGRLVLVPQLRLTTSICTKPEVVDHKLSDEFKTFISPTKLSQSLEEEVQEIRKVVRTFLSRVSKKDTENVILREWRMVALVLDRIFFLSYLVIHLCAAIGLLIPSSHEATVIGFMRDYRLKNYNATFTDEEAAALSPLALRPFDRAASGAGVSPDREENVDSIVSVGNVEAVTKPSRTSTSEDSSLLSPYQRLVDKHGEPNPDRPVTGSFHQYPQSDPQQSPKTSGERETRRPDATPSMIGWIKHVRTTYQTTQHNAEKLGRVNDSGVRWSQQESQWLLRLAKNRYPSCDTQIALFVKPEEYFPDRSATFPHKWNPISRRHRQLAHRVPANRKQIRRANYAAIQTLYHQRWKDGASVVLCGSWSDIHKGNCDVPLEAEHYWKQSRGSQVRIHRTNRDRSPHHPLLSDAFKEVISDHWSHVLQLSSLQLTFLHQDDCLKATSLLHASDCF</sequence>
<organism evidence="19 20">
    <name type="scientific">Clonorchis sinensis</name>
    <name type="common">Chinese liver fluke</name>
    <dbReference type="NCBI Taxonomy" id="79923"/>
    <lineage>
        <taxon>Eukaryota</taxon>
        <taxon>Metazoa</taxon>
        <taxon>Spiralia</taxon>
        <taxon>Lophotrochozoa</taxon>
        <taxon>Platyhelminthes</taxon>
        <taxon>Trematoda</taxon>
        <taxon>Digenea</taxon>
        <taxon>Opisthorchiida</taxon>
        <taxon>Opisthorchiata</taxon>
        <taxon>Opisthorchiidae</taxon>
        <taxon>Clonorchis</taxon>
    </lineage>
</organism>
<dbReference type="InterPro" id="IPR002394">
    <property type="entry name" value="Nicotinic_acetylcholine_rcpt"/>
</dbReference>
<evidence type="ECO:0000313" key="20">
    <source>
        <dbReference type="Proteomes" id="UP000008909"/>
    </source>
</evidence>
<evidence type="ECO:0000256" key="12">
    <source>
        <dbReference type="ARBA" id="ARBA00023286"/>
    </source>
</evidence>
<evidence type="ECO:0000256" key="8">
    <source>
        <dbReference type="ARBA" id="ARBA00023136"/>
    </source>
</evidence>
<evidence type="ECO:0000256" key="1">
    <source>
        <dbReference type="ARBA" id="ARBA00009237"/>
    </source>
</evidence>
<feature type="transmembrane region" description="Helical" evidence="15">
    <location>
        <begin position="250"/>
        <end position="268"/>
    </location>
</feature>
<evidence type="ECO:0000313" key="19">
    <source>
        <dbReference type="EMBL" id="GAA53288.1"/>
    </source>
</evidence>
<dbReference type="InterPro" id="IPR018000">
    <property type="entry name" value="Neurotransmitter_ion_chnl_CS"/>
</dbReference>
<dbReference type="InterPro" id="IPR006029">
    <property type="entry name" value="Neurotrans-gated_channel_TM"/>
</dbReference>
<gene>
    <name evidence="19" type="ORF">CLF_109942</name>
</gene>
<reference evidence="19" key="1">
    <citation type="journal article" date="2011" name="Genome Biol.">
        <title>The draft genome of the carcinogenic human liver fluke Clonorchis sinensis.</title>
        <authorList>
            <person name="Wang X."/>
            <person name="Chen W."/>
            <person name="Huang Y."/>
            <person name="Sun J."/>
            <person name="Men J."/>
            <person name="Liu H."/>
            <person name="Luo F."/>
            <person name="Guo L."/>
            <person name="Lv X."/>
            <person name="Deng C."/>
            <person name="Zhou C."/>
            <person name="Fan Y."/>
            <person name="Li X."/>
            <person name="Huang L."/>
            <person name="Hu Y."/>
            <person name="Liang C."/>
            <person name="Hu X."/>
            <person name="Xu J."/>
            <person name="Yu X."/>
        </authorList>
    </citation>
    <scope>NUCLEOTIDE SEQUENCE [LARGE SCALE GENOMIC DNA]</scope>
    <source>
        <strain evidence="19">Henan</strain>
    </source>
</reference>
<dbReference type="GO" id="GO:0045211">
    <property type="term" value="C:postsynaptic membrane"/>
    <property type="evidence" value="ECO:0007669"/>
    <property type="project" value="InterPro"/>
</dbReference>
<evidence type="ECO:0000256" key="15">
    <source>
        <dbReference type="RuleBase" id="RU000687"/>
    </source>
</evidence>
<feature type="transmembrane region" description="Helical" evidence="15">
    <location>
        <begin position="280"/>
        <end position="307"/>
    </location>
</feature>
<keyword evidence="5 15" id="KW-1133">Transmembrane helix</keyword>
<evidence type="ECO:0000256" key="16">
    <source>
        <dbReference type="SAM" id="MobiDB-lite"/>
    </source>
</evidence>
<accession>G7YK06</accession>
<evidence type="ECO:0000256" key="5">
    <source>
        <dbReference type="ARBA" id="ARBA00022989"/>
    </source>
</evidence>
<reference key="2">
    <citation type="submission" date="2011-10" db="EMBL/GenBank/DDBJ databases">
        <title>The genome and transcriptome sequence of Clonorchis sinensis provide insights into the carcinogenic liver fluke.</title>
        <authorList>
            <person name="Wang X."/>
            <person name="Huang Y."/>
            <person name="Chen W."/>
            <person name="Liu H."/>
            <person name="Guo L."/>
            <person name="Chen Y."/>
            <person name="Luo F."/>
            <person name="Zhou W."/>
            <person name="Sun J."/>
            <person name="Mao Q."/>
            <person name="Liang P."/>
            <person name="Zhou C."/>
            <person name="Tian Y."/>
            <person name="Men J."/>
            <person name="Lv X."/>
            <person name="Huang L."/>
            <person name="Zhou J."/>
            <person name="Hu Y."/>
            <person name="Li R."/>
            <person name="Zhang F."/>
            <person name="Lei H."/>
            <person name="Li X."/>
            <person name="Hu X."/>
            <person name="Liang C."/>
            <person name="Xu J."/>
            <person name="Wu Z."/>
            <person name="Yu X."/>
        </authorList>
    </citation>
    <scope>NUCLEOTIDE SEQUENCE</scope>
    <source>
        <strain>Henan</strain>
    </source>
</reference>
<keyword evidence="7 15" id="KW-0406">Ion transport</keyword>
<dbReference type="PROSITE" id="PS00236">
    <property type="entry name" value="NEUROTR_ION_CHANNEL"/>
    <property type="match status" value="1"/>
</dbReference>
<feature type="compositionally biased region" description="Basic and acidic residues" evidence="16">
    <location>
        <begin position="868"/>
        <end position="877"/>
    </location>
</feature>
<keyword evidence="2 15" id="KW-0813">Transport</keyword>
<feature type="compositionally biased region" description="Basic and acidic residues" evidence="16">
    <location>
        <begin position="836"/>
        <end position="845"/>
    </location>
</feature>
<dbReference type="InterPro" id="IPR036734">
    <property type="entry name" value="Neur_chan_lig-bd_sf"/>
</dbReference>
<feature type="compositionally biased region" description="Polar residues" evidence="16">
    <location>
        <begin position="852"/>
        <end position="867"/>
    </location>
</feature>
<feature type="transmembrane region" description="Helical" evidence="15">
    <location>
        <begin position="220"/>
        <end position="243"/>
    </location>
</feature>
<keyword evidence="20" id="KW-1185">Reference proteome</keyword>
<evidence type="ECO:0000259" key="17">
    <source>
        <dbReference type="Pfam" id="PF02931"/>
    </source>
</evidence>
<feature type="non-terminal residue" evidence="19">
    <location>
        <position position="1"/>
    </location>
</feature>
<dbReference type="PANTHER" id="PTHR18945">
    <property type="entry name" value="NEUROTRANSMITTER GATED ION CHANNEL"/>
    <property type="match status" value="1"/>
</dbReference>
<dbReference type="SUPFAM" id="SSF63712">
    <property type="entry name" value="Nicotinic receptor ligand binding domain-like"/>
    <property type="match status" value="1"/>
</dbReference>
<keyword evidence="12" id="KW-1071">Ligand-gated ion channel</keyword>
<feature type="region of interest" description="Disordered" evidence="16">
    <location>
        <begin position="836"/>
        <end position="881"/>
    </location>
</feature>
<feature type="domain" description="Neurotransmitter-gated ion-channel ligand-binding" evidence="17">
    <location>
        <begin position="7"/>
        <end position="217"/>
    </location>
</feature>
<dbReference type="InterPro" id="IPR036719">
    <property type="entry name" value="Neuro-gated_channel_TM_sf"/>
</dbReference>
<evidence type="ECO:0000256" key="2">
    <source>
        <dbReference type="ARBA" id="ARBA00022448"/>
    </source>
</evidence>
<evidence type="ECO:0000256" key="11">
    <source>
        <dbReference type="ARBA" id="ARBA00023180"/>
    </source>
</evidence>
<dbReference type="Pfam" id="PF02932">
    <property type="entry name" value="Neur_chan_memb"/>
    <property type="match status" value="1"/>
</dbReference>
<evidence type="ECO:0000256" key="6">
    <source>
        <dbReference type="ARBA" id="ARBA00023018"/>
    </source>
</evidence>
<feature type="domain" description="Neurotransmitter-gated ion-channel transmembrane" evidence="18">
    <location>
        <begin position="225"/>
        <end position="388"/>
    </location>
</feature>
<evidence type="ECO:0000256" key="10">
    <source>
        <dbReference type="ARBA" id="ARBA00023170"/>
    </source>
</evidence>
<evidence type="ECO:0000256" key="4">
    <source>
        <dbReference type="ARBA" id="ARBA00022692"/>
    </source>
</evidence>
<dbReference type="Gene3D" id="2.70.170.10">
    <property type="entry name" value="Neurotransmitter-gated ion-channel ligand-binding domain"/>
    <property type="match status" value="1"/>
</dbReference>
<protein>
    <submittedName>
        <fullName evidence="19">Acetylcholine receptor subunit alpha-like 2</fullName>
    </submittedName>
</protein>
<keyword evidence="3" id="KW-1003">Cell membrane</keyword>
<name>G7YK06_CLOSI</name>
<dbReference type="PRINTS" id="PR00254">
    <property type="entry name" value="NICOTINICR"/>
</dbReference>
<evidence type="ECO:0000259" key="18">
    <source>
        <dbReference type="Pfam" id="PF02932"/>
    </source>
</evidence>
<evidence type="ECO:0000256" key="13">
    <source>
        <dbReference type="ARBA" id="ARBA00023303"/>
    </source>
</evidence>
<keyword evidence="9" id="KW-1015">Disulfide bond</keyword>
<keyword evidence="6" id="KW-0770">Synapse</keyword>
<comment type="subcellular location">
    <subcellularLocation>
        <location evidence="14">Synaptic cell membrane</location>
        <topology evidence="14">Multi-pass membrane protein</topology>
    </subcellularLocation>
</comment>
<dbReference type="InterPro" id="IPR006201">
    <property type="entry name" value="Neur_channel"/>
</dbReference>
<evidence type="ECO:0000256" key="14">
    <source>
        <dbReference type="ARBA" id="ARBA00034099"/>
    </source>
</evidence>
<evidence type="ECO:0000256" key="3">
    <source>
        <dbReference type="ARBA" id="ARBA00022475"/>
    </source>
</evidence>
<evidence type="ECO:0000256" key="9">
    <source>
        <dbReference type="ARBA" id="ARBA00023157"/>
    </source>
</evidence>
<proteinExistence type="inferred from homology"/>
<dbReference type="PRINTS" id="PR00252">
    <property type="entry name" value="NRIONCHANNEL"/>
</dbReference>